<comment type="pathway">
    <text evidence="2 8">Carbohydrate metabolism; hexose metabolism.</text>
</comment>
<dbReference type="AlphaFoldDB" id="A0A179EU92"/>
<dbReference type="GO" id="GO:0006006">
    <property type="term" value="P:glucose metabolic process"/>
    <property type="evidence" value="ECO:0007669"/>
    <property type="project" value="TreeGrafter"/>
</dbReference>
<dbReference type="InterPro" id="IPR008183">
    <property type="entry name" value="Aldose_1/G6P_1-epimerase"/>
</dbReference>
<dbReference type="Pfam" id="PF01263">
    <property type="entry name" value="Aldose_epim"/>
    <property type="match status" value="1"/>
</dbReference>
<feature type="active site" description="Proton acceptor" evidence="9">
    <location>
        <position position="310"/>
    </location>
</feature>
<comment type="caution">
    <text evidence="13">The sequence shown here is derived from an EMBL/GenBank/DDBJ whole genome shotgun (WGS) entry which is preliminary data.</text>
</comment>
<proteinExistence type="inferred from homology"/>
<evidence type="ECO:0000256" key="6">
    <source>
        <dbReference type="ARBA" id="ARBA00023235"/>
    </source>
</evidence>
<reference evidence="13 14" key="1">
    <citation type="submission" date="2016-04" db="EMBL/GenBank/DDBJ databases">
        <title>Draft genome of an Enterococcus thailandicus strain isolated from bovine feces.</title>
        <authorList>
            <person name="Beukers A.G."/>
            <person name="Zaheer R."/>
            <person name="Goji N."/>
            <person name="Cook S.R."/>
            <person name="Amoako K."/>
            <person name="Chaves A.V."/>
            <person name="Ward M.P."/>
            <person name="Mcallister T.A."/>
        </authorList>
    </citation>
    <scope>NUCLEOTIDE SEQUENCE [LARGE SCALE GENOMIC DNA]</scope>
    <source>
        <strain evidence="13 14">F0711D 46</strain>
    </source>
</reference>
<evidence type="ECO:0000313" key="15">
    <source>
        <dbReference type="Proteomes" id="UP000321361"/>
    </source>
</evidence>
<dbReference type="InterPro" id="IPR047215">
    <property type="entry name" value="Galactose_mutarotase-like"/>
</dbReference>
<sequence>MQIKEQEFGNDSHLITLINDQKTELAVTDFGARIVHLQTLIDGTKRELILGFDHAEEYLSKDAYIGATIGRTAGRIAKGKFYLDNQEYQAKVSEETGHCLHGGDPSFEKKNWPYTIIKGENEASVIFYLTSPNQENGFPGNLDVEARYTLTNDDVWRISIRGISDQLTLFNPTNHVYFNLTGDVTEPIDQHELWLASQFFAPLQKDLIPKGEVAPVKGTAFDFTTPKVLSDVFISDFSQAKMVGGMDHPFFLQKTGQMNQVAKLTSPDKKVAIQVATNVGSIVLFTANFGDDAPVMRGDKLVNHGGITFETQEAPGSERFESFGDITLLPNQAREFVTEYQIKK</sequence>
<name>A0A179EU92_ENTTH</name>
<dbReference type="OrthoDB" id="9779408at2"/>
<keyword evidence="6 8" id="KW-0413">Isomerase</keyword>
<keyword evidence="14" id="KW-1185">Reference proteome</keyword>
<dbReference type="Proteomes" id="UP000321361">
    <property type="component" value="Unassembled WGS sequence"/>
</dbReference>
<evidence type="ECO:0000256" key="4">
    <source>
        <dbReference type="ARBA" id="ARBA00013185"/>
    </source>
</evidence>
<organism evidence="13 14">
    <name type="scientific">Enterococcus thailandicus</name>
    <dbReference type="NCBI Taxonomy" id="417368"/>
    <lineage>
        <taxon>Bacteria</taxon>
        <taxon>Bacillati</taxon>
        <taxon>Bacillota</taxon>
        <taxon>Bacilli</taxon>
        <taxon>Lactobacillales</taxon>
        <taxon>Enterococcaceae</taxon>
        <taxon>Enterococcus</taxon>
    </lineage>
</organism>
<dbReference type="UniPathway" id="UPA00242"/>
<dbReference type="SUPFAM" id="SSF74650">
    <property type="entry name" value="Galactose mutarotase-like"/>
    <property type="match status" value="1"/>
</dbReference>
<dbReference type="GO" id="GO:0030246">
    <property type="term" value="F:carbohydrate binding"/>
    <property type="evidence" value="ECO:0007669"/>
    <property type="project" value="InterPro"/>
</dbReference>
<dbReference type="NCBIfam" id="NF008277">
    <property type="entry name" value="PRK11055.1"/>
    <property type="match status" value="1"/>
</dbReference>
<evidence type="ECO:0000256" key="7">
    <source>
        <dbReference type="ARBA" id="ARBA00023277"/>
    </source>
</evidence>
<dbReference type="EC" id="5.1.3.3" evidence="4 8"/>
<dbReference type="EMBL" id="BJUG01000005">
    <property type="protein sequence ID" value="GEK36968.1"/>
    <property type="molecule type" value="Genomic_DNA"/>
</dbReference>
<feature type="binding site" evidence="10">
    <location>
        <position position="247"/>
    </location>
    <ligand>
        <name>beta-D-galactose</name>
        <dbReference type="ChEBI" id="CHEBI:27667"/>
    </ligand>
</feature>
<gene>
    <name evidence="12" type="primary">galM2</name>
    <name evidence="13" type="ORF">A6E74_11380</name>
    <name evidence="12" type="ORF">ETH01_12550</name>
</gene>
<evidence type="ECO:0000256" key="3">
    <source>
        <dbReference type="ARBA" id="ARBA00006206"/>
    </source>
</evidence>
<evidence type="ECO:0000313" key="14">
    <source>
        <dbReference type="Proteomes" id="UP000078516"/>
    </source>
</evidence>
<reference evidence="12 15" key="2">
    <citation type="submission" date="2019-07" db="EMBL/GenBank/DDBJ databases">
        <title>Whole genome shotgun sequence of Enterococcus thailandicus NBRC 101867.</title>
        <authorList>
            <person name="Hosoyama A."/>
            <person name="Uohara A."/>
            <person name="Ohji S."/>
            <person name="Ichikawa N."/>
        </authorList>
    </citation>
    <scope>NUCLEOTIDE SEQUENCE [LARGE SCALE GENOMIC DNA]</scope>
    <source>
        <strain evidence="12 15">NBRC 101867</strain>
    </source>
</reference>
<evidence type="ECO:0000256" key="9">
    <source>
        <dbReference type="PIRSR" id="PIRSR005096-1"/>
    </source>
</evidence>
<evidence type="ECO:0000256" key="2">
    <source>
        <dbReference type="ARBA" id="ARBA00005028"/>
    </source>
</evidence>
<dbReference type="GO" id="GO:0033499">
    <property type="term" value="P:galactose catabolic process via UDP-galactose, Leloir pathway"/>
    <property type="evidence" value="ECO:0007669"/>
    <property type="project" value="TreeGrafter"/>
</dbReference>
<accession>A0A179EU92</accession>
<evidence type="ECO:0000256" key="5">
    <source>
        <dbReference type="ARBA" id="ARBA00014165"/>
    </source>
</evidence>
<dbReference type="PROSITE" id="PS00545">
    <property type="entry name" value="ALDOSE_1_EPIMERASE"/>
    <property type="match status" value="1"/>
</dbReference>
<dbReference type="InterPro" id="IPR014718">
    <property type="entry name" value="GH-type_carb-bd"/>
</dbReference>
<keyword evidence="7 8" id="KW-0119">Carbohydrate metabolism</keyword>
<dbReference type="Gene3D" id="2.70.98.10">
    <property type="match status" value="1"/>
</dbReference>
<dbReference type="CDD" id="cd09019">
    <property type="entry name" value="galactose_mutarotase_like"/>
    <property type="match status" value="1"/>
</dbReference>
<feature type="active site" description="Proton donor" evidence="9">
    <location>
        <position position="175"/>
    </location>
</feature>
<dbReference type="GO" id="GO:0005737">
    <property type="term" value="C:cytoplasm"/>
    <property type="evidence" value="ECO:0007669"/>
    <property type="project" value="TreeGrafter"/>
</dbReference>
<dbReference type="InterPro" id="IPR015443">
    <property type="entry name" value="Aldose_1-epimerase"/>
</dbReference>
<evidence type="ECO:0000256" key="10">
    <source>
        <dbReference type="PIRSR" id="PIRSR005096-2"/>
    </source>
</evidence>
<comment type="catalytic activity">
    <reaction evidence="1 8">
        <text>alpha-D-glucose = beta-D-glucose</text>
        <dbReference type="Rhea" id="RHEA:10264"/>
        <dbReference type="ChEBI" id="CHEBI:15903"/>
        <dbReference type="ChEBI" id="CHEBI:17925"/>
        <dbReference type="EC" id="5.1.3.3"/>
    </reaction>
</comment>
<protein>
    <recommendedName>
        <fullName evidence="5 8">Aldose 1-epimerase</fullName>
        <ecNumber evidence="4 8">5.1.3.3</ecNumber>
    </recommendedName>
</protein>
<comment type="similarity">
    <text evidence="3 8">Belongs to the aldose epimerase family.</text>
</comment>
<dbReference type="PANTHER" id="PTHR10091:SF0">
    <property type="entry name" value="GALACTOSE MUTAROTASE"/>
    <property type="match status" value="1"/>
</dbReference>
<evidence type="ECO:0000256" key="11">
    <source>
        <dbReference type="PIRSR" id="PIRSR005096-3"/>
    </source>
</evidence>
<dbReference type="PANTHER" id="PTHR10091">
    <property type="entry name" value="ALDOSE-1-EPIMERASE"/>
    <property type="match status" value="1"/>
</dbReference>
<evidence type="ECO:0000313" key="12">
    <source>
        <dbReference type="EMBL" id="GEK36968.1"/>
    </source>
</evidence>
<dbReference type="InterPro" id="IPR018052">
    <property type="entry name" value="Ald1_epimerase_CS"/>
</dbReference>
<dbReference type="PIRSF" id="PIRSF005096">
    <property type="entry name" value="GALM"/>
    <property type="match status" value="1"/>
</dbReference>
<evidence type="ECO:0000313" key="13">
    <source>
        <dbReference type="EMBL" id="OAQ56732.1"/>
    </source>
</evidence>
<dbReference type="PATRIC" id="fig|417368.6.peg.1907"/>
<feature type="binding site" evidence="11">
    <location>
        <begin position="175"/>
        <end position="177"/>
    </location>
    <ligand>
        <name>beta-D-galactose</name>
        <dbReference type="ChEBI" id="CHEBI:27667"/>
    </ligand>
</feature>
<dbReference type="RefSeq" id="WP_067481389.1">
    <property type="nucleotide sequence ID" value="NZ_BJUG01000005.1"/>
</dbReference>
<evidence type="ECO:0000256" key="8">
    <source>
        <dbReference type="PIRNR" id="PIRNR005096"/>
    </source>
</evidence>
<dbReference type="InterPro" id="IPR011013">
    <property type="entry name" value="Gal_mutarotase_sf_dom"/>
</dbReference>
<dbReference type="EMBL" id="LWMN01000002">
    <property type="protein sequence ID" value="OAQ56732.1"/>
    <property type="molecule type" value="Genomic_DNA"/>
</dbReference>
<dbReference type="Proteomes" id="UP000078516">
    <property type="component" value="Unassembled WGS sequence"/>
</dbReference>
<evidence type="ECO:0000256" key="1">
    <source>
        <dbReference type="ARBA" id="ARBA00001614"/>
    </source>
</evidence>
<dbReference type="GO" id="GO:0004034">
    <property type="term" value="F:aldose 1-epimerase activity"/>
    <property type="evidence" value="ECO:0007669"/>
    <property type="project" value="UniProtKB-EC"/>
</dbReference>